<organism evidence="5 6">
    <name type="scientific">Paenibacillus xerothermodurans</name>
    <dbReference type="NCBI Taxonomy" id="1977292"/>
    <lineage>
        <taxon>Bacteria</taxon>
        <taxon>Bacillati</taxon>
        <taxon>Bacillota</taxon>
        <taxon>Bacilli</taxon>
        <taxon>Bacillales</taxon>
        <taxon>Paenibacillaceae</taxon>
        <taxon>Paenibacillus</taxon>
    </lineage>
</organism>
<dbReference type="Pfam" id="PF12706">
    <property type="entry name" value="Lactamase_B_2"/>
    <property type="match status" value="1"/>
</dbReference>
<dbReference type="PANTHER" id="PTHR15032:SF36">
    <property type="entry name" value="METALLO-BETA-LACTAMASE DOMAIN-CONTAINING PROTEIN"/>
    <property type="match status" value="1"/>
</dbReference>
<dbReference type="EMBL" id="NHRJ02000014">
    <property type="protein sequence ID" value="PZE19667.1"/>
    <property type="molecule type" value="Genomic_DNA"/>
</dbReference>
<evidence type="ECO:0000256" key="2">
    <source>
        <dbReference type="ARBA" id="ARBA00034301"/>
    </source>
</evidence>
<comment type="caution">
    <text evidence="5">The sequence shown here is derived from an EMBL/GenBank/DDBJ whole genome shotgun (WGS) entry which is preliminary data.</text>
</comment>
<dbReference type="Proteomes" id="UP000214746">
    <property type="component" value="Unassembled WGS sequence"/>
</dbReference>
<dbReference type="RefSeq" id="WP_089201214.1">
    <property type="nucleotide sequence ID" value="NZ_NHRJ02000014.1"/>
</dbReference>
<feature type="domain" description="Metallo-beta-lactamase" evidence="4">
    <location>
        <begin position="81"/>
        <end position="275"/>
    </location>
</feature>
<dbReference type="OrthoDB" id="9805728at2"/>
<evidence type="ECO:0000313" key="6">
    <source>
        <dbReference type="Proteomes" id="UP000214746"/>
    </source>
</evidence>
<evidence type="ECO:0000259" key="4">
    <source>
        <dbReference type="Pfam" id="PF12706"/>
    </source>
</evidence>
<dbReference type="InterPro" id="IPR024884">
    <property type="entry name" value="NAPE-PLD"/>
</dbReference>
<name>A0A2W1N5K8_PAEXE</name>
<dbReference type="InterPro" id="IPR001279">
    <property type="entry name" value="Metallo-B-lactamas"/>
</dbReference>
<dbReference type="GO" id="GO:0070290">
    <property type="term" value="F:N-acylphosphatidylethanolamine-specific phospholipase D activity"/>
    <property type="evidence" value="ECO:0007669"/>
    <property type="project" value="InterPro"/>
</dbReference>
<sequence length="321" mass="37888">MRRNARKRYRNLDNIKNKKTWLDLAKWTRYRPNRRYKRKEWMLRVPQTHQVEKAFLRSNRNETTISWIGHSTFLVQIGGLNIVTDPVWANLMGFGKRLTPPGIALSDMPPVDIVLISHGHYDHLHFPSLRRLPGNPLFLIPEGLQSLFYKKGLQRVEQCSWWERKKWGDVEFVFVPAQHWSKRTLWDRDTSHWGGWVIRKRSTEPGGYVTIYFAGDSGYFRGFREIGRRFDIDYALLPIGAFKPEWFNHLEHVSPEQAVRAYLDLGASAFIPMHYGTFKLADDTPKEAVDRLLSEWQRLDLDESNLKLLKLGQTLRCRQLR</sequence>
<dbReference type="InterPro" id="IPR036866">
    <property type="entry name" value="RibonucZ/Hydroxyglut_hydro"/>
</dbReference>
<evidence type="ECO:0000313" key="5">
    <source>
        <dbReference type="EMBL" id="PZE19667.1"/>
    </source>
</evidence>
<evidence type="ECO:0000256" key="1">
    <source>
        <dbReference type="ARBA" id="ARBA00034221"/>
    </source>
</evidence>
<reference evidence="5" key="1">
    <citation type="submission" date="2018-06" db="EMBL/GenBank/DDBJ databases">
        <title>Paenibacillus xerothermodurans sp. nov. an extremely dry heat resistant spore forming bacterium isolated from the soil of Cape Canaveral, Florida.</title>
        <authorList>
            <person name="Seuylemezian A."/>
            <person name="Kaur N."/>
            <person name="Patil P."/>
            <person name="Patil P."/>
            <person name="Mayilraj S."/>
            <person name="Vaishampayan P."/>
        </authorList>
    </citation>
    <scope>NUCLEOTIDE SEQUENCE [LARGE SCALE GENOMIC DNA]</scope>
    <source>
        <strain evidence="5">ATCC 27380</strain>
    </source>
</reference>
<dbReference type="PIRSF" id="PIRSF038896">
    <property type="entry name" value="NAPE-PLD"/>
    <property type="match status" value="1"/>
</dbReference>
<gene>
    <name evidence="5" type="ORF">CBW46_017145</name>
</gene>
<accession>A0A2W1N5K8</accession>
<dbReference type="SUPFAM" id="SSF56281">
    <property type="entry name" value="Metallo-hydrolase/oxidoreductase"/>
    <property type="match status" value="1"/>
</dbReference>
<dbReference type="GO" id="GO:0008270">
    <property type="term" value="F:zinc ion binding"/>
    <property type="evidence" value="ECO:0007669"/>
    <property type="project" value="InterPro"/>
</dbReference>
<evidence type="ECO:0000256" key="3">
    <source>
        <dbReference type="ARBA" id="ARBA00048505"/>
    </source>
</evidence>
<comment type="function">
    <text evidence="2">Counteracts the endogenous Pycsar antiviral defense system. Phosphodiesterase that enables metal-dependent hydrolysis of host cyclic nucleotide Pycsar defense signals such as cCMP and cUMP.</text>
</comment>
<dbReference type="AlphaFoldDB" id="A0A2W1N5K8"/>
<protein>
    <submittedName>
        <fullName evidence="5">MBL fold metallo-hydrolase</fullName>
    </submittedName>
</protein>
<dbReference type="PANTHER" id="PTHR15032">
    <property type="entry name" value="N-ACYL-PHOSPHATIDYLETHANOLAMINE-HYDROLYZING PHOSPHOLIPASE D"/>
    <property type="match status" value="1"/>
</dbReference>
<comment type="catalytic activity">
    <reaction evidence="1">
        <text>3',5'-cyclic CMP + H2O = CMP + H(+)</text>
        <dbReference type="Rhea" id="RHEA:72675"/>
        <dbReference type="ChEBI" id="CHEBI:15377"/>
        <dbReference type="ChEBI" id="CHEBI:15378"/>
        <dbReference type="ChEBI" id="CHEBI:58003"/>
        <dbReference type="ChEBI" id="CHEBI:60377"/>
    </reaction>
    <physiologicalReaction direction="left-to-right" evidence="1">
        <dbReference type="Rhea" id="RHEA:72676"/>
    </physiologicalReaction>
</comment>
<proteinExistence type="predicted"/>
<comment type="catalytic activity">
    <reaction evidence="3">
        <text>3',5'-cyclic UMP + H2O = UMP + H(+)</text>
        <dbReference type="Rhea" id="RHEA:70575"/>
        <dbReference type="ChEBI" id="CHEBI:15377"/>
        <dbReference type="ChEBI" id="CHEBI:15378"/>
        <dbReference type="ChEBI" id="CHEBI:57865"/>
        <dbReference type="ChEBI" id="CHEBI:184387"/>
    </reaction>
    <physiologicalReaction direction="left-to-right" evidence="3">
        <dbReference type="Rhea" id="RHEA:70576"/>
    </physiologicalReaction>
</comment>
<keyword evidence="6" id="KW-1185">Reference proteome</keyword>
<dbReference type="Gene3D" id="3.60.15.10">
    <property type="entry name" value="Ribonuclease Z/Hydroxyacylglutathione hydrolase-like"/>
    <property type="match status" value="1"/>
</dbReference>
<dbReference type="GO" id="GO:0005737">
    <property type="term" value="C:cytoplasm"/>
    <property type="evidence" value="ECO:0007669"/>
    <property type="project" value="TreeGrafter"/>
</dbReference>